<accession>A0A8X6G981</accession>
<proteinExistence type="predicted"/>
<comment type="caution">
    <text evidence="1">The sequence shown here is derived from an EMBL/GenBank/DDBJ whole genome shotgun (WGS) entry which is preliminary data.</text>
</comment>
<dbReference type="AlphaFoldDB" id="A0A8X6G981"/>
<evidence type="ECO:0000313" key="2">
    <source>
        <dbReference type="Proteomes" id="UP000887116"/>
    </source>
</evidence>
<sequence length="114" mass="12913">MEFHSCCPPVVREKESTTDSSSFKHVLPEHSVVCSMKSMLLWRSVLLVKENIATGHIDRCWNCAKLMLESSDLLMLMSTSGFLASLMGNNMVSLRLRTFFFGTFLIILSIEHVL</sequence>
<organism evidence="1 2">
    <name type="scientific">Trichonephila clavata</name>
    <name type="common">Joro spider</name>
    <name type="synonym">Nephila clavata</name>
    <dbReference type="NCBI Taxonomy" id="2740835"/>
    <lineage>
        <taxon>Eukaryota</taxon>
        <taxon>Metazoa</taxon>
        <taxon>Ecdysozoa</taxon>
        <taxon>Arthropoda</taxon>
        <taxon>Chelicerata</taxon>
        <taxon>Arachnida</taxon>
        <taxon>Araneae</taxon>
        <taxon>Araneomorphae</taxon>
        <taxon>Entelegynae</taxon>
        <taxon>Araneoidea</taxon>
        <taxon>Nephilidae</taxon>
        <taxon>Trichonephila</taxon>
    </lineage>
</organism>
<gene>
    <name evidence="1" type="ORF">TNCT_339391</name>
</gene>
<protein>
    <submittedName>
        <fullName evidence="1">Uncharacterized protein</fullName>
    </submittedName>
</protein>
<dbReference type="Proteomes" id="UP000887116">
    <property type="component" value="Unassembled WGS sequence"/>
</dbReference>
<keyword evidence="2" id="KW-1185">Reference proteome</keyword>
<reference evidence="1" key="1">
    <citation type="submission" date="2020-07" db="EMBL/GenBank/DDBJ databases">
        <title>Multicomponent nature underlies the extraordinary mechanical properties of spider dragline silk.</title>
        <authorList>
            <person name="Kono N."/>
            <person name="Nakamura H."/>
            <person name="Mori M."/>
            <person name="Yoshida Y."/>
            <person name="Ohtoshi R."/>
            <person name="Malay A.D."/>
            <person name="Moran D.A.P."/>
            <person name="Tomita M."/>
            <person name="Numata K."/>
            <person name="Arakawa K."/>
        </authorList>
    </citation>
    <scope>NUCLEOTIDE SEQUENCE</scope>
</reference>
<evidence type="ECO:0000313" key="1">
    <source>
        <dbReference type="EMBL" id="GFQ99850.1"/>
    </source>
</evidence>
<dbReference type="EMBL" id="BMAO01005202">
    <property type="protein sequence ID" value="GFQ99850.1"/>
    <property type="molecule type" value="Genomic_DNA"/>
</dbReference>
<name>A0A8X6G981_TRICU</name>